<evidence type="ECO:0000313" key="5">
    <source>
        <dbReference type="Proteomes" id="UP000228775"/>
    </source>
</evidence>
<dbReference type="InterPro" id="IPR001789">
    <property type="entry name" value="Sig_transdc_resp-reg_receiver"/>
</dbReference>
<dbReference type="EMBL" id="PEVY01000061">
    <property type="protein sequence ID" value="PIU75040.1"/>
    <property type="molecule type" value="Genomic_DNA"/>
</dbReference>
<dbReference type="SMART" id="SM00448">
    <property type="entry name" value="REC"/>
    <property type="match status" value="1"/>
</dbReference>
<dbReference type="Gene3D" id="3.40.50.2300">
    <property type="match status" value="1"/>
</dbReference>
<sequence>MSKNKSKKILFIEDEPDLQRAMGEYFIKAGFNILKAIDGEIGLNLARKELPDIILLDLILPKMDGFQVLVGLKNDPETKNIPVVVLTNLEGTIDVEKALRLGATTYLVKANYDLSELVERIKQFIK</sequence>
<evidence type="ECO:0000313" key="4">
    <source>
        <dbReference type="EMBL" id="PIU75040.1"/>
    </source>
</evidence>
<comment type="caution">
    <text evidence="4">The sequence shown here is derived from an EMBL/GenBank/DDBJ whole genome shotgun (WGS) entry which is preliminary data.</text>
</comment>
<dbReference type="SUPFAM" id="SSF52172">
    <property type="entry name" value="CheY-like"/>
    <property type="match status" value="1"/>
</dbReference>
<evidence type="ECO:0000256" key="1">
    <source>
        <dbReference type="ARBA" id="ARBA00022553"/>
    </source>
</evidence>
<feature type="domain" description="Response regulatory" evidence="3">
    <location>
        <begin position="8"/>
        <end position="124"/>
    </location>
</feature>
<keyword evidence="1 2" id="KW-0597">Phosphoprotein</keyword>
<dbReference type="PANTHER" id="PTHR44591:SF23">
    <property type="entry name" value="CHEY SUBFAMILY"/>
    <property type="match status" value="1"/>
</dbReference>
<dbReference type="InterPro" id="IPR011006">
    <property type="entry name" value="CheY-like_superfamily"/>
</dbReference>
<dbReference type="AlphaFoldDB" id="A0A2M7AWM4"/>
<dbReference type="InterPro" id="IPR050595">
    <property type="entry name" value="Bact_response_regulator"/>
</dbReference>
<accession>A0A2M7AWM4</accession>
<proteinExistence type="predicted"/>
<gene>
    <name evidence="4" type="ORF">COS76_02895</name>
</gene>
<name>A0A2M7AWM4_9BACT</name>
<dbReference type="PROSITE" id="PS50110">
    <property type="entry name" value="RESPONSE_REGULATORY"/>
    <property type="match status" value="1"/>
</dbReference>
<evidence type="ECO:0000256" key="2">
    <source>
        <dbReference type="PROSITE-ProRule" id="PRU00169"/>
    </source>
</evidence>
<dbReference type="GO" id="GO:0000160">
    <property type="term" value="P:phosphorelay signal transduction system"/>
    <property type="evidence" value="ECO:0007669"/>
    <property type="project" value="InterPro"/>
</dbReference>
<organism evidence="4 5">
    <name type="scientific">Candidatus Portnoybacteria bacterium CG06_land_8_20_14_3_00_39_12</name>
    <dbReference type="NCBI Taxonomy" id="1974809"/>
    <lineage>
        <taxon>Bacteria</taxon>
        <taxon>Candidatus Portnoyibacteriota</taxon>
    </lineage>
</organism>
<evidence type="ECO:0000259" key="3">
    <source>
        <dbReference type="PROSITE" id="PS50110"/>
    </source>
</evidence>
<dbReference type="Proteomes" id="UP000228775">
    <property type="component" value="Unassembled WGS sequence"/>
</dbReference>
<reference evidence="5" key="1">
    <citation type="submission" date="2017-09" db="EMBL/GenBank/DDBJ databases">
        <title>Depth-based differentiation of microbial function through sediment-hosted aquifers and enrichment of novel symbionts in the deep terrestrial subsurface.</title>
        <authorList>
            <person name="Probst A.J."/>
            <person name="Ladd B."/>
            <person name="Jarett J.K."/>
            <person name="Geller-Mcgrath D.E."/>
            <person name="Sieber C.M.K."/>
            <person name="Emerson J.B."/>
            <person name="Anantharaman K."/>
            <person name="Thomas B.C."/>
            <person name="Malmstrom R."/>
            <person name="Stieglmeier M."/>
            <person name="Klingl A."/>
            <person name="Woyke T."/>
            <person name="Ryan C.M."/>
            <person name="Banfield J.F."/>
        </authorList>
    </citation>
    <scope>NUCLEOTIDE SEQUENCE [LARGE SCALE GENOMIC DNA]</scope>
</reference>
<dbReference type="PANTHER" id="PTHR44591">
    <property type="entry name" value="STRESS RESPONSE REGULATOR PROTEIN 1"/>
    <property type="match status" value="1"/>
</dbReference>
<dbReference type="Pfam" id="PF00072">
    <property type="entry name" value="Response_reg"/>
    <property type="match status" value="1"/>
</dbReference>
<protein>
    <submittedName>
        <fullName evidence="4">Response regulator</fullName>
    </submittedName>
</protein>
<feature type="modified residue" description="4-aspartylphosphate" evidence="2">
    <location>
        <position position="57"/>
    </location>
</feature>